<reference evidence="2 3" key="1">
    <citation type="submission" date="2016-04" db="EMBL/GenBank/DDBJ databases">
        <title>Complete genome seqeunce of Leptospira alstonii serovar Room22.</title>
        <authorList>
            <person name="Nally J.E."/>
            <person name="Bayles D.O."/>
            <person name="Hurley D."/>
            <person name="Fanning S."/>
            <person name="McMahon B.J."/>
            <person name="Arent Z."/>
        </authorList>
    </citation>
    <scope>NUCLEOTIDE SEQUENCE [LARGE SCALE GENOMIC DNA]</scope>
    <source>
        <strain evidence="2 3">GWTS #1</strain>
    </source>
</reference>
<gene>
    <name evidence="2" type="ORF">A0128_04365</name>
</gene>
<evidence type="ECO:0000313" key="2">
    <source>
        <dbReference type="EMBL" id="AOP33153.1"/>
    </source>
</evidence>
<keyword evidence="1" id="KW-1133">Transmembrane helix</keyword>
<dbReference type="Proteomes" id="UP000094197">
    <property type="component" value="Chromosome 1"/>
</dbReference>
<name>A0A1D7UUC5_9LEPT</name>
<dbReference type="EMBL" id="CP015217">
    <property type="protein sequence ID" value="AOP33153.1"/>
    <property type="molecule type" value="Genomic_DNA"/>
</dbReference>
<dbReference type="KEGG" id="laj:A0128_04365"/>
<sequence length="86" mass="9985">MLSEVKSVAKKSRNRCIYVKDKKKLNSILMRSVKSMSSYFFVSTGFLSKYPFFTGLFSALSGKIFFPFLLESSLEFHWEINKKIPV</sequence>
<keyword evidence="1" id="KW-0472">Membrane</keyword>
<keyword evidence="1" id="KW-0812">Transmembrane</keyword>
<organism evidence="2 3">
    <name type="scientific">Leptospira tipperaryensis</name>
    <dbReference type="NCBI Taxonomy" id="2564040"/>
    <lineage>
        <taxon>Bacteria</taxon>
        <taxon>Pseudomonadati</taxon>
        <taxon>Spirochaetota</taxon>
        <taxon>Spirochaetia</taxon>
        <taxon>Leptospirales</taxon>
        <taxon>Leptospiraceae</taxon>
        <taxon>Leptospira</taxon>
    </lineage>
</organism>
<dbReference type="AlphaFoldDB" id="A0A1D7UUC5"/>
<proteinExistence type="predicted"/>
<accession>A0A1D7UUC5</accession>
<keyword evidence="3" id="KW-1185">Reference proteome</keyword>
<protein>
    <submittedName>
        <fullName evidence="2">Uncharacterized protein</fullName>
    </submittedName>
</protein>
<feature type="transmembrane region" description="Helical" evidence="1">
    <location>
        <begin position="39"/>
        <end position="60"/>
    </location>
</feature>
<evidence type="ECO:0000313" key="3">
    <source>
        <dbReference type="Proteomes" id="UP000094197"/>
    </source>
</evidence>
<evidence type="ECO:0000256" key="1">
    <source>
        <dbReference type="SAM" id="Phobius"/>
    </source>
</evidence>